<reference evidence="2" key="1">
    <citation type="journal article" date="2020" name="mSystems">
        <title>Genome- and Community-Level Interaction Insights into Carbon Utilization and Element Cycling Functions of Hydrothermarchaeota in Hydrothermal Sediment.</title>
        <authorList>
            <person name="Zhou Z."/>
            <person name="Liu Y."/>
            <person name="Xu W."/>
            <person name="Pan J."/>
            <person name="Luo Z.H."/>
            <person name="Li M."/>
        </authorList>
    </citation>
    <scope>NUCLEOTIDE SEQUENCE [LARGE SCALE GENOMIC DNA]</scope>
    <source>
        <strain evidence="2">SpSt-361</strain>
    </source>
</reference>
<dbReference type="PANTHER" id="PTHR41913:SF1">
    <property type="entry name" value="DUF1684 DOMAIN-CONTAINING PROTEIN"/>
    <property type="match status" value="1"/>
</dbReference>
<dbReference type="PANTHER" id="PTHR41913">
    <property type="entry name" value="DUF1684 DOMAIN-CONTAINING PROTEIN"/>
    <property type="match status" value="1"/>
</dbReference>
<dbReference type="EMBL" id="DSPJ01000020">
    <property type="protein sequence ID" value="HEX61667.1"/>
    <property type="molecule type" value="Genomic_DNA"/>
</dbReference>
<organism evidence="2">
    <name type="scientific">candidate division WWE3 bacterium</name>
    <dbReference type="NCBI Taxonomy" id="2053526"/>
    <lineage>
        <taxon>Bacteria</taxon>
        <taxon>Katanobacteria</taxon>
    </lineage>
</organism>
<evidence type="ECO:0000313" key="2">
    <source>
        <dbReference type="EMBL" id="HEX61667.1"/>
    </source>
</evidence>
<comment type="caution">
    <text evidence="2">The sequence shown here is derived from an EMBL/GenBank/DDBJ whole genome shotgun (WGS) entry which is preliminary data.</text>
</comment>
<accession>A0A831YYE3</accession>
<proteinExistence type="predicted"/>
<feature type="compositionally biased region" description="Basic and acidic residues" evidence="1">
    <location>
        <begin position="1"/>
        <end position="15"/>
    </location>
</feature>
<sequence length="166" mass="19170">MTEMEEFRQRKDEFFKTGAESPIPAEERSSFTGLKYFPDNPPLRFSVPLIRVPEEELEFETSSGEKKIFRRIGKLQFSVDGHPAQLTLYQAASGSYFLPFRDATSGNETYGAGRYLEVEEEDGKFRLDFNYAYNPYCAYAPGYSCPLPPMENWLKVPIRAGERKYK</sequence>
<dbReference type="Pfam" id="PF07920">
    <property type="entry name" value="DUF1684"/>
    <property type="match status" value="1"/>
</dbReference>
<feature type="region of interest" description="Disordered" evidence="1">
    <location>
        <begin position="1"/>
        <end position="27"/>
    </location>
</feature>
<dbReference type="AlphaFoldDB" id="A0A831YYE3"/>
<gene>
    <name evidence="2" type="ORF">ENR01_00715</name>
</gene>
<dbReference type="Gene3D" id="6.10.250.1680">
    <property type="match status" value="1"/>
</dbReference>
<evidence type="ECO:0000256" key="1">
    <source>
        <dbReference type="SAM" id="MobiDB-lite"/>
    </source>
</evidence>
<name>A0A831YYE3_UNCKA</name>
<protein>
    <submittedName>
        <fullName evidence="2">DUF1684 domain-containing protein</fullName>
    </submittedName>
</protein>
<dbReference type="InterPro" id="IPR012467">
    <property type="entry name" value="DUF1684"/>
</dbReference>